<feature type="domain" description="RNA polymerase sigma factor 70 region 4 type 2" evidence="6">
    <location>
        <begin position="119"/>
        <end position="168"/>
    </location>
</feature>
<dbReference type="HOGENOM" id="CLU_047691_4_0_10"/>
<dbReference type="CDD" id="cd06171">
    <property type="entry name" value="Sigma70_r4"/>
    <property type="match status" value="1"/>
</dbReference>
<dbReference type="Pfam" id="PF04542">
    <property type="entry name" value="Sigma70_r2"/>
    <property type="match status" value="1"/>
</dbReference>
<dbReference type="InterPro" id="IPR014284">
    <property type="entry name" value="RNA_pol_sigma-70_dom"/>
</dbReference>
<dbReference type="InterPro" id="IPR013249">
    <property type="entry name" value="RNA_pol_sigma70_r4_t2"/>
</dbReference>
<evidence type="ECO:0000313" key="8">
    <source>
        <dbReference type="Proteomes" id="UP000033047"/>
    </source>
</evidence>
<dbReference type="STRING" id="927665.HMPREF1535_02099"/>
<evidence type="ECO:0000256" key="3">
    <source>
        <dbReference type="ARBA" id="ARBA00023082"/>
    </source>
</evidence>
<sequence>MKSESEIYSFNQLYADYKSRFVHFANTYVSDSMIAEDIAIESLMYYWENRRNLAPDSNIQAYILTTIKHKCLNYLQRLRMQEEIVEYLKDCDTWELNLRIATLEACDPEKLFSDELQTLVDKALETLPEQTRDIFIRSRYNNQSHKDIAEALGVSTKTVEFHITKALKVLRVALKDYFPLLAFIPKLFY</sequence>
<name>A0A0F5JE59_9BACT</name>
<dbReference type="GO" id="GO:0006352">
    <property type="term" value="P:DNA-templated transcription initiation"/>
    <property type="evidence" value="ECO:0007669"/>
    <property type="project" value="InterPro"/>
</dbReference>
<keyword evidence="2" id="KW-0805">Transcription regulation</keyword>
<dbReference type="SUPFAM" id="SSF88659">
    <property type="entry name" value="Sigma3 and sigma4 domains of RNA polymerase sigma factors"/>
    <property type="match status" value="1"/>
</dbReference>
<dbReference type="Gene3D" id="1.10.10.10">
    <property type="entry name" value="Winged helix-like DNA-binding domain superfamily/Winged helix DNA-binding domain"/>
    <property type="match status" value="1"/>
</dbReference>
<organism evidence="7 8">
    <name type="scientific">Parabacteroides goldsteinii DSM 19448 = WAL 12034</name>
    <dbReference type="NCBI Taxonomy" id="927665"/>
    <lineage>
        <taxon>Bacteria</taxon>
        <taxon>Pseudomonadati</taxon>
        <taxon>Bacteroidota</taxon>
        <taxon>Bacteroidia</taxon>
        <taxon>Bacteroidales</taxon>
        <taxon>Tannerellaceae</taxon>
        <taxon>Parabacteroides</taxon>
    </lineage>
</organism>
<dbReference type="AlphaFoldDB" id="A0A0F5JE59"/>
<accession>A0A0F5JE59</accession>
<dbReference type="GO" id="GO:0003677">
    <property type="term" value="F:DNA binding"/>
    <property type="evidence" value="ECO:0007669"/>
    <property type="project" value="InterPro"/>
</dbReference>
<keyword evidence="4" id="KW-0804">Transcription</keyword>
<feature type="domain" description="RNA polymerase sigma-70 region 2" evidence="5">
    <location>
        <begin position="13"/>
        <end position="78"/>
    </location>
</feature>
<dbReference type="InterPro" id="IPR036388">
    <property type="entry name" value="WH-like_DNA-bd_sf"/>
</dbReference>
<evidence type="ECO:0000256" key="2">
    <source>
        <dbReference type="ARBA" id="ARBA00023015"/>
    </source>
</evidence>
<evidence type="ECO:0000259" key="6">
    <source>
        <dbReference type="Pfam" id="PF08281"/>
    </source>
</evidence>
<dbReference type="Pfam" id="PF08281">
    <property type="entry name" value="Sigma70_r4_2"/>
    <property type="match status" value="1"/>
</dbReference>
<dbReference type="PANTHER" id="PTHR43133">
    <property type="entry name" value="RNA POLYMERASE ECF-TYPE SIGMA FACTO"/>
    <property type="match status" value="1"/>
</dbReference>
<dbReference type="GeneID" id="69983358"/>
<dbReference type="NCBIfam" id="TIGR02985">
    <property type="entry name" value="Sig70_bacteroi1"/>
    <property type="match status" value="1"/>
</dbReference>
<dbReference type="NCBIfam" id="TIGR02937">
    <property type="entry name" value="sigma70-ECF"/>
    <property type="match status" value="1"/>
</dbReference>
<dbReference type="InterPro" id="IPR013325">
    <property type="entry name" value="RNA_pol_sigma_r2"/>
</dbReference>
<dbReference type="InterPro" id="IPR039425">
    <property type="entry name" value="RNA_pol_sigma-70-like"/>
</dbReference>
<evidence type="ECO:0000256" key="1">
    <source>
        <dbReference type="ARBA" id="ARBA00010641"/>
    </source>
</evidence>
<dbReference type="Proteomes" id="UP000033047">
    <property type="component" value="Unassembled WGS sequence"/>
</dbReference>
<dbReference type="GO" id="GO:0016987">
    <property type="term" value="F:sigma factor activity"/>
    <property type="evidence" value="ECO:0007669"/>
    <property type="project" value="UniProtKB-KW"/>
</dbReference>
<reference evidence="7 8" key="1">
    <citation type="submission" date="2013-04" db="EMBL/GenBank/DDBJ databases">
        <title>The Genome Sequence of Parabacteroides goldsteinii DSM 19448.</title>
        <authorList>
            <consortium name="The Broad Institute Genomics Platform"/>
            <person name="Earl A."/>
            <person name="Ward D."/>
            <person name="Feldgarden M."/>
            <person name="Gevers D."/>
            <person name="Martens E."/>
            <person name="Sakamoto M."/>
            <person name="Benno Y."/>
            <person name="Song Y."/>
            <person name="Liu C."/>
            <person name="Lee J."/>
            <person name="Bolanos M."/>
            <person name="Vaisanen M.L."/>
            <person name="Finegold S.M."/>
            <person name="Walker B."/>
            <person name="Young S."/>
            <person name="Zeng Q."/>
            <person name="Gargeya S."/>
            <person name="Fitzgerald M."/>
            <person name="Haas B."/>
            <person name="Abouelleil A."/>
            <person name="Allen A.W."/>
            <person name="Alvarado L."/>
            <person name="Arachchi H.M."/>
            <person name="Berlin A.M."/>
            <person name="Chapman S.B."/>
            <person name="Gainer-Dewar J."/>
            <person name="Goldberg J."/>
            <person name="Griggs A."/>
            <person name="Gujja S."/>
            <person name="Hansen M."/>
            <person name="Howarth C."/>
            <person name="Imamovic A."/>
            <person name="Ireland A."/>
            <person name="Larimer J."/>
            <person name="McCowan C."/>
            <person name="Murphy C."/>
            <person name="Pearson M."/>
            <person name="Poon T.W."/>
            <person name="Priest M."/>
            <person name="Roberts A."/>
            <person name="Saif S."/>
            <person name="Shea T."/>
            <person name="Sisk P."/>
            <person name="Sykes S."/>
            <person name="Wortman J."/>
            <person name="Nusbaum C."/>
            <person name="Birren B."/>
        </authorList>
    </citation>
    <scope>NUCLEOTIDE SEQUENCE [LARGE SCALE GENOMIC DNA]</scope>
    <source>
        <strain evidence="7 8">DSM 19448</strain>
    </source>
</reference>
<evidence type="ECO:0000313" key="7">
    <source>
        <dbReference type="EMBL" id="KKB56126.1"/>
    </source>
</evidence>
<gene>
    <name evidence="7" type="ORF">HMPREF1535_02099</name>
</gene>
<proteinExistence type="inferred from homology"/>
<dbReference type="RefSeq" id="WP_046146049.1">
    <property type="nucleotide sequence ID" value="NZ_KQ033912.1"/>
</dbReference>
<dbReference type="InterPro" id="IPR014327">
    <property type="entry name" value="RNA_pol_sigma70_bacteroid"/>
</dbReference>
<dbReference type="PANTHER" id="PTHR43133:SF46">
    <property type="entry name" value="RNA POLYMERASE SIGMA-70 FACTOR ECF SUBFAMILY"/>
    <property type="match status" value="1"/>
</dbReference>
<dbReference type="PATRIC" id="fig|927665.4.peg.2153"/>
<dbReference type="InterPro" id="IPR013324">
    <property type="entry name" value="RNA_pol_sigma_r3/r4-like"/>
</dbReference>
<comment type="caution">
    <text evidence="7">The sequence shown here is derived from an EMBL/GenBank/DDBJ whole genome shotgun (WGS) entry which is preliminary data.</text>
</comment>
<comment type="similarity">
    <text evidence="1">Belongs to the sigma-70 factor family. ECF subfamily.</text>
</comment>
<protein>
    <submittedName>
        <fullName evidence="7">RNA polymerase sigma-70 factor</fullName>
    </submittedName>
</protein>
<dbReference type="SUPFAM" id="SSF88946">
    <property type="entry name" value="Sigma2 domain of RNA polymerase sigma factors"/>
    <property type="match status" value="1"/>
</dbReference>
<dbReference type="InterPro" id="IPR007627">
    <property type="entry name" value="RNA_pol_sigma70_r2"/>
</dbReference>
<evidence type="ECO:0000259" key="5">
    <source>
        <dbReference type="Pfam" id="PF04542"/>
    </source>
</evidence>
<keyword evidence="3" id="KW-0731">Sigma factor</keyword>
<evidence type="ECO:0000256" key="4">
    <source>
        <dbReference type="ARBA" id="ARBA00023163"/>
    </source>
</evidence>
<dbReference type="Gene3D" id="1.10.1740.10">
    <property type="match status" value="1"/>
</dbReference>
<dbReference type="EMBL" id="AQHV01000011">
    <property type="protein sequence ID" value="KKB56126.1"/>
    <property type="molecule type" value="Genomic_DNA"/>
</dbReference>